<dbReference type="PROSITE" id="PS50096">
    <property type="entry name" value="IQ"/>
    <property type="match status" value="4"/>
</dbReference>
<dbReference type="GO" id="GO:0000278">
    <property type="term" value="P:mitotic cell cycle"/>
    <property type="evidence" value="ECO:0007669"/>
    <property type="project" value="TreeGrafter"/>
</dbReference>
<feature type="region of interest" description="Disordered" evidence="6">
    <location>
        <begin position="514"/>
        <end position="554"/>
    </location>
</feature>
<evidence type="ECO:0000256" key="2">
    <source>
        <dbReference type="ARBA" id="ARBA00022490"/>
    </source>
</evidence>
<evidence type="ECO:0000256" key="5">
    <source>
        <dbReference type="SAM" id="Coils"/>
    </source>
</evidence>
<name>A0A1I8IU60_9PLAT</name>
<organism evidence="7 8">
    <name type="scientific">Macrostomum lignano</name>
    <dbReference type="NCBI Taxonomy" id="282301"/>
    <lineage>
        <taxon>Eukaryota</taxon>
        <taxon>Metazoa</taxon>
        <taxon>Spiralia</taxon>
        <taxon>Lophotrochozoa</taxon>
        <taxon>Platyhelminthes</taxon>
        <taxon>Rhabditophora</taxon>
        <taxon>Macrostomorpha</taxon>
        <taxon>Macrostomida</taxon>
        <taxon>Macrostomidae</taxon>
        <taxon>Macrostomum</taxon>
    </lineage>
</organism>
<dbReference type="SMART" id="SM00015">
    <property type="entry name" value="IQ"/>
    <property type="match status" value="4"/>
</dbReference>
<reference evidence="8" key="1">
    <citation type="submission" date="2016-11" db="UniProtKB">
        <authorList>
            <consortium name="WormBaseParasite"/>
        </authorList>
    </citation>
    <scope>IDENTIFICATION</scope>
</reference>
<keyword evidence="7" id="KW-1185">Reference proteome</keyword>
<dbReference type="Pfam" id="PF00612">
    <property type="entry name" value="IQ"/>
    <property type="match status" value="2"/>
</dbReference>
<comment type="subcellular location">
    <subcellularLocation>
        <location evidence="1">Cytoplasm</location>
    </subcellularLocation>
</comment>
<evidence type="ECO:0000256" key="1">
    <source>
        <dbReference type="ARBA" id="ARBA00004496"/>
    </source>
</evidence>
<evidence type="ECO:0000256" key="4">
    <source>
        <dbReference type="ARBA" id="ARBA00022860"/>
    </source>
</evidence>
<proteinExistence type="predicted"/>
<dbReference type="CDD" id="cd23767">
    <property type="entry name" value="IQCD"/>
    <property type="match status" value="1"/>
</dbReference>
<feature type="region of interest" description="Disordered" evidence="6">
    <location>
        <begin position="413"/>
        <end position="444"/>
    </location>
</feature>
<dbReference type="InterPro" id="IPR051185">
    <property type="entry name" value="ASPM"/>
</dbReference>
<dbReference type="SUPFAM" id="SSF52540">
    <property type="entry name" value="P-loop containing nucleoside triphosphate hydrolases"/>
    <property type="match status" value="1"/>
</dbReference>
<dbReference type="InterPro" id="IPR027417">
    <property type="entry name" value="P-loop_NTPase"/>
</dbReference>
<dbReference type="Gene3D" id="1.20.5.190">
    <property type="match status" value="1"/>
</dbReference>
<evidence type="ECO:0000313" key="8">
    <source>
        <dbReference type="WBParaSite" id="maker-uti_cns_0016265-snap-gene-0.2-mRNA-1"/>
    </source>
</evidence>
<keyword evidence="3" id="KW-0677">Repeat</keyword>
<keyword evidence="5" id="KW-0175">Coiled coil</keyword>
<dbReference type="GO" id="GO:0000922">
    <property type="term" value="C:spindle pole"/>
    <property type="evidence" value="ECO:0007669"/>
    <property type="project" value="TreeGrafter"/>
</dbReference>
<sequence>SKIRFRLRLIPGVAKLGLHEARHRVPARSVRQDKLPMVRHKIRRSERQLGALFRRLRLLMTQLGFGANRRVGRVGFGFVAGNSTAGKEIRGSVRVVRGNAVQHQSSLALDRIEAVIGPIVADLARVVDPPAVLIVFGGLCSHVTHRDQHGGHVLAQMRRIPRTWIVVPEIAFRPGRPVCWRLRVDGSQVVLVLLQWLGVAREAEVHRKEEYDAAVRIQSWYRGIRTRSLVKNLNRCAIRIQRHYRGFMGRRRIRAILIDSVKRMCLDHYNKQAAQIQKMWRGFYVRKYVFDYYSRKKYLESLVAKNEMIRSELAEQEEAMRREARKREEEETRRRLRAWAERHHYLVSTVVQPSVFNSPYRPFTLPEETLLLNTRPKTPPKVASVGHGFDPSWRQYGQNQLMVRLPSKLPPLPLKPTQDEKPTHQKFPNPHSHFPQKRTGGTGGGDASGAFLTEIYTANNFYTCTAGFRQENAAQIQKMWRGFYVRKYVFDYYSRKKYLESLVAKNEMISELKPTQDEKPTHQKFPNPHSHFPQKRTGGTGGGDASEARKREEEETRRRLRAWAERHHYLVSTVVQPSVFNSPYRPFTLPEETLLLNTRPKTPPKVASVGHGFDPSWRQYGQNQLMVRLPSKLPPLPAKPQGPFRQPEEVRAQRYREFQPSLRVATDYE</sequence>
<dbReference type="GO" id="GO:0005516">
    <property type="term" value="F:calmodulin binding"/>
    <property type="evidence" value="ECO:0007669"/>
    <property type="project" value="UniProtKB-KW"/>
</dbReference>
<accession>A0A1I8IU60</accession>
<dbReference type="GO" id="GO:0051295">
    <property type="term" value="P:establishment of meiotic spindle localization"/>
    <property type="evidence" value="ECO:0007669"/>
    <property type="project" value="TreeGrafter"/>
</dbReference>
<keyword evidence="4" id="KW-0112">Calmodulin-binding</keyword>
<evidence type="ECO:0000313" key="7">
    <source>
        <dbReference type="Proteomes" id="UP000095280"/>
    </source>
</evidence>
<dbReference type="PANTHER" id="PTHR22706:SF1">
    <property type="entry name" value="ASSEMBLY FACTOR FOR SPINDLE MICROTUBULES"/>
    <property type="match status" value="1"/>
</dbReference>
<dbReference type="GO" id="GO:0007051">
    <property type="term" value="P:spindle organization"/>
    <property type="evidence" value="ECO:0007669"/>
    <property type="project" value="TreeGrafter"/>
</dbReference>
<dbReference type="Proteomes" id="UP000095280">
    <property type="component" value="Unplaced"/>
</dbReference>
<protein>
    <submittedName>
        <fullName evidence="8">Spermatogenesis associated 17</fullName>
    </submittedName>
</protein>
<dbReference type="AlphaFoldDB" id="A0A1I8IU60"/>
<evidence type="ECO:0000256" key="3">
    <source>
        <dbReference type="ARBA" id="ARBA00022737"/>
    </source>
</evidence>
<dbReference type="InterPro" id="IPR000048">
    <property type="entry name" value="IQ_motif_EF-hand-BS"/>
</dbReference>
<dbReference type="PANTHER" id="PTHR22706">
    <property type="entry name" value="ASSEMBLY FACTOR FOR SPINDLE MICROTUBULES"/>
    <property type="match status" value="1"/>
</dbReference>
<feature type="coiled-coil region" evidence="5">
    <location>
        <begin position="299"/>
        <end position="334"/>
    </location>
</feature>
<keyword evidence="2" id="KW-0963">Cytoplasm</keyword>
<dbReference type="WBParaSite" id="maker-uti_cns_0016265-snap-gene-0.2-mRNA-1">
    <property type="protein sequence ID" value="maker-uti_cns_0016265-snap-gene-0.2-mRNA-1"/>
    <property type="gene ID" value="maker-uti_cns_0016265-snap-gene-0.2"/>
</dbReference>
<dbReference type="GO" id="GO:0005737">
    <property type="term" value="C:cytoplasm"/>
    <property type="evidence" value="ECO:0007669"/>
    <property type="project" value="UniProtKB-SubCell"/>
</dbReference>
<evidence type="ECO:0000256" key="6">
    <source>
        <dbReference type="SAM" id="MobiDB-lite"/>
    </source>
</evidence>